<name>A0A382R5K7_9ZZZZ</name>
<organism evidence="1">
    <name type="scientific">marine metagenome</name>
    <dbReference type="NCBI Taxonomy" id="408172"/>
    <lineage>
        <taxon>unclassified sequences</taxon>
        <taxon>metagenomes</taxon>
        <taxon>ecological metagenomes</taxon>
    </lineage>
</organism>
<accession>A0A382R5K7</accession>
<gene>
    <name evidence="1" type="ORF">METZ01_LOCUS344735</name>
</gene>
<dbReference type="AlphaFoldDB" id="A0A382R5K7"/>
<dbReference type="EMBL" id="UINC01118626">
    <property type="protein sequence ID" value="SVC91881.1"/>
    <property type="molecule type" value="Genomic_DNA"/>
</dbReference>
<reference evidence="1" key="1">
    <citation type="submission" date="2018-05" db="EMBL/GenBank/DDBJ databases">
        <authorList>
            <person name="Lanie J.A."/>
            <person name="Ng W.-L."/>
            <person name="Kazmierczak K.M."/>
            <person name="Andrzejewski T.M."/>
            <person name="Davidsen T.M."/>
            <person name="Wayne K.J."/>
            <person name="Tettelin H."/>
            <person name="Glass J.I."/>
            <person name="Rusch D."/>
            <person name="Podicherti R."/>
            <person name="Tsui H.-C.T."/>
            <person name="Winkler M.E."/>
        </authorList>
    </citation>
    <scope>NUCLEOTIDE SEQUENCE</scope>
</reference>
<proteinExistence type="predicted"/>
<feature type="non-terminal residue" evidence="1">
    <location>
        <position position="99"/>
    </location>
</feature>
<evidence type="ECO:0000313" key="1">
    <source>
        <dbReference type="EMBL" id="SVC91881.1"/>
    </source>
</evidence>
<sequence>MALLLCSCLFIGCSSTEKRLQREQLTITYRSQFSFEQEFKKFRLQHPIKISKEQVINHLLTLRYKETTLFGKKQYVFSPNDVLEIAPLITKALNRMKAS</sequence>
<protein>
    <submittedName>
        <fullName evidence="1">Uncharacterized protein</fullName>
    </submittedName>
</protein>